<organism evidence="1 2">
    <name type="scientific">Rhododendron molle</name>
    <name type="common">Chinese azalea</name>
    <name type="synonym">Azalea mollis</name>
    <dbReference type="NCBI Taxonomy" id="49168"/>
    <lineage>
        <taxon>Eukaryota</taxon>
        <taxon>Viridiplantae</taxon>
        <taxon>Streptophyta</taxon>
        <taxon>Embryophyta</taxon>
        <taxon>Tracheophyta</taxon>
        <taxon>Spermatophyta</taxon>
        <taxon>Magnoliopsida</taxon>
        <taxon>eudicotyledons</taxon>
        <taxon>Gunneridae</taxon>
        <taxon>Pentapetalae</taxon>
        <taxon>asterids</taxon>
        <taxon>Ericales</taxon>
        <taxon>Ericaceae</taxon>
        <taxon>Ericoideae</taxon>
        <taxon>Rhodoreae</taxon>
        <taxon>Rhododendron</taxon>
    </lineage>
</organism>
<dbReference type="Proteomes" id="UP001062846">
    <property type="component" value="Chromosome 11"/>
</dbReference>
<sequence>MTLVRSFSPAPPALCFPGLFSLCVFWALLPSSLLLGSTVAETHRSGDRWNARLQYVHFRLLRCSLSSSIDASATRLPLSRSIFGSVYGFVFGRFLFRCGKMVLRVPFVRWARIKNPSPTSPRAALLYLQTAEGTKVSCALAIRGPKNRITYTAFGAFLDEYRQILPLGAVTQWRFSSMFAQWLDGLLYHSFLLCTEEGVSNAWHLNCVAAASSCQKLPNGLRACFPADGASTWIIHRHGFRAWLVEVINFEFCEGWDTFRDDHALRPEFKLIMSSNLRTACLPSAIAKHRTMLKFGFWYLPGQILRLECEARLNKVFGVFALEDIVIHMANRTWEIKVQDLKLDVTEFDQFWHALDMELLDYLLIIMLPDAEFQVIVFDTSDEIEKICAWF</sequence>
<comment type="caution">
    <text evidence="1">The sequence shown here is derived from an EMBL/GenBank/DDBJ whole genome shotgun (WGS) entry which is preliminary data.</text>
</comment>
<dbReference type="EMBL" id="CM046398">
    <property type="protein sequence ID" value="KAI8531346.1"/>
    <property type="molecule type" value="Genomic_DNA"/>
</dbReference>
<reference evidence="1" key="1">
    <citation type="submission" date="2022-02" db="EMBL/GenBank/DDBJ databases">
        <title>Plant Genome Project.</title>
        <authorList>
            <person name="Zhang R.-G."/>
        </authorList>
    </citation>
    <scope>NUCLEOTIDE SEQUENCE</scope>
    <source>
        <strain evidence="1">AT1</strain>
    </source>
</reference>
<gene>
    <name evidence="1" type="ORF">RHMOL_Rhmol11G0129500</name>
</gene>
<name>A0ACC0LS44_RHOML</name>
<keyword evidence="2" id="KW-1185">Reference proteome</keyword>
<evidence type="ECO:0000313" key="1">
    <source>
        <dbReference type="EMBL" id="KAI8531346.1"/>
    </source>
</evidence>
<protein>
    <submittedName>
        <fullName evidence="1">Uncharacterized protein</fullName>
    </submittedName>
</protein>
<evidence type="ECO:0000313" key="2">
    <source>
        <dbReference type="Proteomes" id="UP001062846"/>
    </source>
</evidence>
<accession>A0ACC0LS44</accession>
<proteinExistence type="predicted"/>